<organism evidence="1 2">
    <name type="scientific">Microterricola viridarii</name>
    <dbReference type="NCBI Taxonomy" id="412690"/>
    <lineage>
        <taxon>Bacteria</taxon>
        <taxon>Bacillati</taxon>
        <taxon>Actinomycetota</taxon>
        <taxon>Actinomycetes</taxon>
        <taxon>Micrococcales</taxon>
        <taxon>Microbacteriaceae</taxon>
        <taxon>Microterricola</taxon>
    </lineage>
</organism>
<proteinExistence type="predicted"/>
<keyword evidence="2" id="KW-1185">Reference proteome</keyword>
<dbReference type="OrthoDB" id="5793358at2"/>
<reference evidence="2" key="1">
    <citation type="submission" date="2016-10" db="EMBL/GenBank/DDBJ databases">
        <authorList>
            <person name="Varghese N."/>
            <person name="Submissions S."/>
        </authorList>
    </citation>
    <scope>NUCLEOTIDE SEQUENCE [LARGE SCALE GENOMIC DNA]</scope>
    <source>
        <strain evidence="2">DSM 21772</strain>
    </source>
</reference>
<protein>
    <recommendedName>
        <fullName evidence="3">NERD domain-containing protein</fullName>
    </recommendedName>
</protein>
<dbReference type="AlphaFoldDB" id="A0A1H1Y4I8"/>
<evidence type="ECO:0000313" key="1">
    <source>
        <dbReference type="EMBL" id="SDT16347.1"/>
    </source>
</evidence>
<accession>A0A1H1Y4I8</accession>
<dbReference type="RefSeq" id="WP_156786372.1">
    <property type="nucleotide sequence ID" value="NZ_LT629742.1"/>
</dbReference>
<evidence type="ECO:0000313" key="2">
    <source>
        <dbReference type="Proteomes" id="UP000181956"/>
    </source>
</evidence>
<dbReference type="STRING" id="412690.SAMN04489834_2975"/>
<name>A0A1H1Y4I8_9MICO</name>
<evidence type="ECO:0008006" key="3">
    <source>
        <dbReference type="Google" id="ProtNLM"/>
    </source>
</evidence>
<dbReference type="Proteomes" id="UP000181956">
    <property type="component" value="Chromosome I"/>
</dbReference>
<sequence length="218" mass="23662">MLPQLAGSVAPARHQTLLRVSPLFDAARPGHLGAVGEIVGGGIFECLSEGWSARHALPVGTKNSDTVHLTLGRGGVFTITTNHYAAKNIWAAGRTMPVDGQRQQYVPKTEGRSTRSLCSWASECLCLCPCALIVLVGPGRITVRAQSDRVRVLNSHQVRRWLKQQPDTLGADAVSDLSALIDDPALWRATDKGESAEARRQFAELHGEVRASRGRRRL</sequence>
<gene>
    <name evidence="1" type="ORF">SAMN04489834_2975</name>
</gene>
<dbReference type="EMBL" id="LT629742">
    <property type="protein sequence ID" value="SDT16347.1"/>
    <property type="molecule type" value="Genomic_DNA"/>
</dbReference>